<dbReference type="AlphaFoldDB" id="A0A6B0SAN3"/>
<name>A0A6B0SAN3_9CETA</name>
<dbReference type="PANTHER" id="PTHR14047">
    <property type="entry name" value="P ANTIGEN FAMILY MEMBER 5-RELATED"/>
    <property type="match status" value="1"/>
</dbReference>
<feature type="domain" description="GAGE" evidence="3">
    <location>
        <begin position="1"/>
        <end position="100"/>
    </location>
</feature>
<dbReference type="Pfam" id="PF05831">
    <property type="entry name" value="GAGE"/>
    <property type="match status" value="2"/>
</dbReference>
<dbReference type="Proteomes" id="UP000322234">
    <property type="component" value="Unassembled WGS sequence"/>
</dbReference>
<sequence>MESGTPVQDQQPSVEQPQQEEPPTEIQDITAGKEEVNGEDPMNHYEEKEKDASGDSDLETDLQELAEAKTGGKGGDGPDVQEELASNTEPVEMPEAGYGCFRHCAEGIDDQDLNRLPNVICFLPFNALEAAVLVTKVSKFRSSAFDIRELDLIKQWQKRIGLNGESQPQSPSGQGRENFGLGSEGTNMSGQMASTFGPIDQDCSQLDEPVVHQQPSVEQPQQEEPPAGIQDITPRKEEVNGEDPVNHDEEKEKDASGDSDLETDLQDLAEAKTGGKGGDGPDVQEEIASNVGLLKCLKQFRPQMPECLTYRFSNKETDRIKAILN</sequence>
<evidence type="ECO:0000313" key="4">
    <source>
        <dbReference type="EMBL" id="MXQ99472.1"/>
    </source>
</evidence>
<accession>A0A6B0SAN3</accession>
<dbReference type="SMART" id="SM01379">
    <property type="entry name" value="GAGE"/>
    <property type="match status" value="2"/>
</dbReference>
<keyword evidence="5" id="KW-1185">Reference proteome</keyword>
<feature type="compositionally biased region" description="Low complexity" evidence="2">
    <location>
        <begin position="1"/>
        <end position="29"/>
    </location>
</feature>
<proteinExistence type="inferred from homology"/>
<dbReference type="PANTHER" id="PTHR14047:SF33">
    <property type="entry name" value="X ANTIGEN FAMILY MEMBER 5"/>
    <property type="match status" value="1"/>
</dbReference>
<feature type="compositionally biased region" description="Low complexity" evidence="2">
    <location>
        <begin position="211"/>
        <end position="226"/>
    </location>
</feature>
<feature type="region of interest" description="Disordered" evidence="2">
    <location>
        <begin position="1"/>
        <end position="82"/>
    </location>
</feature>
<evidence type="ECO:0000256" key="1">
    <source>
        <dbReference type="ARBA" id="ARBA00007043"/>
    </source>
</evidence>
<feature type="compositionally biased region" description="Acidic residues" evidence="2">
    <location>
        <begin position="257"/>
        <end position="267"/>
    </location>
</feature>
<evidence type="ECO:0000256" key="2">
    <source>
        <dbReference type="SAM" id="MobiDB-lite"/>
    </source>
</evidence>
<comment type="caution">
    <text evidence="4">The sequence shown here is derived from an EMBL/GenBank/DDBJ whole genome shotgun (WGS) entry which is preliminary data.</text>
</comment>
<evidence type="ECO:0000259" key="3">
    <source>
        <dbReference type="SMART" id="SM01379"/>
    </source>
</evidence>
<feature type="domain" description="GAGE" evidence="3">
    <location>
        <begin position="188"/>
        <end position="307"/>
    </location>
</feature>
<reference evidence="4" key="1">
    <citation type="submission" date="2019-10" db="EMBL/GenBank/DDBJ databases">
        <title>The sequence and de novo assembly of the wild yak genome.</title>
        <authorList>
            <person name="Liu Y."/>
        </authorList>
    </citation>
    <scope>NUCLEOTIDE SEQUENCE [LARGE SCALE GENOMIC DNA]</scope>
    <source>
        <strain evidence="4">WY2019</strain>
    </source>
</reference>
<feature type="compositionally biased region" description="Basic and acidic residues" evidence="2">
    <location>
        <begin position="233"/>
        <end position="256"/>
    </location>
</feature>
<feature type="region of interest" description="Disordered" evidence="2">
    <location>
        <begin position="163"/>
        <end position="285"/>
    </location>
</feature>
<protein>
    <recommendedName>
        <fullName evidence="3">GAGE domain-containing protein</fullName>
    </recommendedName>
</protein>
<feature type="compositionally biased region" description="Polar residues" evidence="2">
    <location>
        <begin position="164"/>
        <end position="175"/>
    </location>
</feature>
<feature type="compositionally biased region" description="Basic and acidic residues" evidence="2">
    <location>
        <begin position="31"/>
        <end position="53"/>
    </location>
</feature>
<feature type="compositionally biased region" description="Acidic residues" evidence="2">
    <location>
        <begin position="54"/>
        <end position="64"/>
    </location>
</feature>
<evidence type="ECO:0000313" key="5">
    <source>
        <dbReference type="Proteomes" id="UP000322234"/>
    </source>
</evidence>
<organism evidence="4 5">
    <name type="scientific">Bos mutus</name>
    <name type="common">wild yak</name>
    <dbReference type="NCBI Taxonomy" id="72004"/>
    <lineage>
        <taxon>Eukaryota</taxon>
        <taxon>Metazoa</taxon>
        <taxon>Chordata</taxon>
        <taxon>Craniata</taxon>
        <taxon>Vertebrata</taxon>
        <taxon>Euteleostomi</taxon>
        <taxon>Mammalia</taxon>
        <taxon>Eutheria</taxon>
        <taxon>Laurasiatheria</taxon>
        <taxon>Artiodactyla</taxon>
        <taxon>Ruminantia</taxon>
        <taxon>Pecora</taxon>
        <taxon>Bovidae</taxon>
        <taxon>Bovinae</taxon>
        <taxon>Bos</taxon>
    </lineage>
</organism>
<feature type="compositionally biased region" description="Polar residues" evidence="2">
    <location>
        <begin position="184"/>
        <end position="194"/>
    </location>
</feature>
<gene>
    <name evidence="4" type="ORF">E5288_WYG013332</name>
</gene>
<dbReference type="InterPro" id="IPR008625">
    <property type="entry name" value="GAGE_fam"/>
</dbReference>
<comment type="similarity">
    <text evidence="1">Belongs to the GAGE family.</text>
</comment>
<dbReference type="EMBL" id="VBQZ03000471">
    <property type="protein sequence ID" value="MXQ99472.1"/>
    <property type="molecule type" value="Genomic_DNA"/>
</dbReference>
<dbReference type="InterPro" id="IPR031320">
    <property type="entry name" value="GAGE"/>
</dbReference>